<dbReference type="Proteomes" id="UP001203297">
    <property type="component" value="Unassembled WGS sequence"/>
</dbReference>
<proteinExistence type="predicted"/>
<feature type="compositionally biased region" description="Polar residues" evidence="1">
    <location>
        <begin position="182"/>
        <end position="193"/>
    </location>
</feature>
<feature type="region of interest" description="Disordered" evidence="1">
    <location>
        <begin position="182"/>
        <end position="206"/>
    </location>
</feature>
<dbReference type="AlphaFoldDB" id="A0AAD4M4N7"/>
<name>A0AAD4M4N7_9AGAM</name>
<comment type="caution">
    <text evidence="2">The sequence shown here is derived from an EMBL/GenBank/DDBJ whole genome shotgun (WGS) entry which is preliminary data.</text>
</comment>
<sequence>MNKPPRKVHGQVRKLRSSTNVRSTIHLRHKSHSARPSYTATPYTRAQRYPLHGSSFHNSGSEQYAQAPTDDHSWYRVERPNYHHSSHDHDYYSEDGDRHSDVSGAGIHLISESSRVDSPIPTVHRQGTSALGSRLYEQFPVSPPVPAHGPPTSVTRIDLHEDVSENYEGFDRLHRATSAHSNTLYPASPSHQPSVPGLQRHSHRRLQQHAFQSPVHLTPGSDSSRSDVVQTLDNGSRITVRQFMHSNSNGISRTAS</sequence>
<organism evidence="2 3">
    <name type="scientific">Multifurca ochricompacta</name>
    <dbReference type="NCBI Taxonomy" id="376703"/>
    <lineage>
        <taxon>Eukaryota</taxon>
        <taxon>Fungi</taxon>
        <taxon>Dikarya</taxon>
        <taxon>Basidiomycota</taxon>
        <taxon>Agaricomycotina</taxon>
        <taxon>Agaricomycetes</taxon>
        <taxon>Russulales</taxon>
        <taxon>Russulaceae</taxon>
        <taxon>Multifurca</taxon>
    </lineage>
</organism>
<evidence type="ECO:0000313" key="3">
    <source>
        <dbReference type="Proteomes" id="UP001203297"/>
    </source>
</evidence>
<gene>
    <name evidence="2" type="ORF">B0F90DRAFT_254368</name>
</gene>
<evidence type="ECO:0000313" key="2">
    <source>
        <dbReference type="EMBL" id="KAI0301839.1"/>
    </source>
</evidence>
<feature type="region of interest" description="Disordered" evidence="1">
    <location>
        <begin position="1"/>
        <end position="20"/>
    </location>
</feature>
<reference evidence="2" key="1">
    <citation type="journal article" date="2022" name="New Phytol.">
        <title>Evolutionary transition to the ectomycorrhizal habit in the genomes of a hyperdiverse lineage of mushroom-forming fungi.</title>
        <authorList>
            <person name="Looney B."/>
            <person name="Miyauchi S."/>
            <person name="Morin E."/>
            <person name="Drula E."/>
            <person name="Courty P.E."/>
            <person name="Kohler A."/>
            <person name="Kuo A."/>
            <person name="LaButti K."/>
            <person name="Pangilinan J."/>
            <person name="Lipzen A."/>
            <person name="Riley R."/>
            <person name="Andreopoulos W."/>
            <person name="He G."/>
            <person name="Johnson J."/>
            <person name="Nolan M."/>
            <person name="Tritt A."/>
            <person name="Barry K.W."/>
            <person name="Grigoriev I.V."/>
            <person name="Nagy L.G."/>
            <person name="Hibbett D."/>
            <person name="Henrissat B."/>
            <person name="Matheny P.B."/>
            <person name="Labbe J."/>
            <person name="Martin F.M."/>
        </authorList>
    </citation>
    <scope>NUCLEOTIDE SEQUENCE</scope>
    <source>
        <strain evidence="2">BPL690</strain>
    </source>
</reference>
<evidence type="ECO:0000256" key="1">
    <source>
        <dbReference type="SAM" id="MobiDB-lite"/>
    </source>
</evidence>
<accession>A0AAD4M4N7</accession>
<dbReference type="EMBL" id="WTXG01000012">
    <property type="protein sequence ID" value="KAI0301839.1"/>
    <property type="molecule type" value="Genomic_DNA"/>
</dbReference>
<protein>
    <submittedName>
        <fullName evidence="2">Uncharacterized protein</fullName>
    </submittedName>
</protein>
<keyword evidence="3" id="KW-1185">Reference proteome</keyword>
<feature type="compositionally biased region" description="Basic residues" evidence="1">
    <location>
        <begin position="1"/>
        <end position="16"/>
    </location>
</feature>